<dbReference type="HOGENOM" id="CLU_2107951_0_0_11"/>
<dbReference type="EMBL" id="AE014184">
    <property type="protein sequence ID" value="AAO44710.1"/>
    <property type="molecule type" value="Genomic_DNA"/>
</dbReference>
<dbReference type="KEGG" id="twh:TWT_613"/>
<reference evidence="1 2" key="1">
    <citation type="journal article" date="2003" name="Genome Res.">
        <title>Tropheryma whipplei twist: a human pathogenic Actinobacteria with a reduced genome.</title>
        <authorList>
            <person name="Raoult D."/>
            <person name="Ogata H."/>
            <person name="Audic S."/>
            <person name="Robert C."/>
            <person name="Suhre K."/>
            <person name="Drancourt M."/>
            <person name="Claverie J.-M."/>
        </authorList>
    </citation>
    <scope>NUCLEOTIDE SEQUENCE [LARGE SCALE GENOMIC DNA]</scope>
    <source>
        <strain evidence="1 2">Twist</strain>
    </source>
</reference>
<evidence type="ECO:0000313" key="2">
    <source>
        <dbReference type="Proteomes" id="UP000002200"/>
    </source>
</evidence>
<protein>
    <submittedName>
        <fullName evidence="1">Uncharacterized protein</fullName>
    </submittedName>
</protein>
<gene>
    <name evidence="1" type="ordered locus">TWT_613</name>
</gene>
<sequence length="115" mass="13229">MTCGLITLLPSLRPLHLLRLLHHRHPNPLQPSLQHLLSLLLPGLLLHQQNHLHLLRPLHHPHLLNPPQLSLHPLLQILRQPSLLLVNLVSLLRQPTLLPNLLRQTSLHNHLLHLP</sequence>
<name>Q83FT7_TROWT</name>
<evidence type="ECO:0000313" key="1">
    <source>
        <dbReference type="EMBL" id="AAO44710.1"/>
    </source>
</evidence>
<proteinExistence type="predicted"/>
<accession>Q83FT7</accession>
<dbReference type="Proteomes" id="UP000002200">
    <property type="component" value="Chromosome"/>
</dbReference>
<organism evidence="1 2">
    <name type="scientific">Tropheryma whipplei (strain Twist)</name>
    <name type="common">Whipple's bacillus</name>
    <dbReference type="NCBI Taxonomy" id="203267"/>
    <lineage>
        <taxon>Bacteria</taxon>
        <taxon>Bacillati</taxon>
        <taxon>Actinomycetota</taxon>
        <taxon>Actinomycetes</taxon>
        <taxon>Micrococcales</taxon>
        <taxon>Tropherymataceae</taxon>
        <taxon>Tropheryma</taxon>
    </lineage>
</organism>
<dbReference type="STRING" id="203267.TWT_613"/>
<keyword evidence="2" id="KW-1185">Reference proteome</keyword>
<dbReference type="AlphaFoldDB" id="Q83FT7"/>